<accession>A0A5C6KCK3</accession>
<organism evidence="2 3">
    <name type="scientific">Parabacteroides distasonis</name>
    <dbReference type="NCBI Taxonomy" id="823"/>
    <lineage>
        <taxon>Bacteria</taxon>
        <taxon>Pseudomonadati</taxon>
        <taxon>Bacteroidota</taxon>
        <taxon>Bacteroidia</taxon>
        <taxon>Bacteroidales</taxon>
        <taxon>Tannerellaceae</taxon>
        <taxon>Parabacteroides</taxon>
    </lineage>
</organism>
<evidence type="ECO:0000313" key="2">
    <source>
        <dbReference type="EMBL" id="TWV61092.1"/>
    </source>
</evidence>
<proteinExistence type="predicted"/>
<feature type="region of interest" description="Disordered" evidence="1">
    <location>
        <begin position="489"/>
        <end position="508"/>
    </location>
</feature>
<feature type="compositionally biased region" description="Polar residues" evidence="1">
    <location>
        <begin position="490"/>
        <end position="505"/>
    </location>
</feature>
<name>A0A5C6KCK3_PARDI</name>
<evidence type="ECO:0000313" key="3">
    <source>
        <dbReference type="Proteomes" id="UP000315827"/>
    </source>
</evidence>
<gene>
    <name evidence="2" type="ORF">FSA05_13050</name>
</gene>
<feature type="region of interest" description="Disordered" evidence="1">
    <location>
        <begin position="456"/>
        <end position="482"/>
    </location>
</feature>
<reference evidence="2 3" key="1">
    <citation type="submission" date="2019-07" db="EMBL/GenBank/DDBJ databases">
        <title>Genome sequencing of Parabacteroides distasonis iSURF_7.</title>
        <authorList>
            <person name="Degefu H.N."/>
            <person name="Ruoff K.L."/>
            <person name="Price C.E."/>
            <person name="Valls R.A."/>
            <person name="O'Toole G.A."/>
        </authorList>
    </citation>
    <scope>NUCLEOTIDE SEQUENCE [LARGE SCALE GENOMIC DNA]</scope>
    <source>
        <strain evidence="2 3">CFPLTA003_1B</strain>
    </source>
</reference>
<dbReference type="EMBL" id="VOHW01000007">
    <property type="protein sequence ID" value="TWV61092.1"/>
    <property type="molecule type" value="Genomic_DNA"/>
</dbReference>
<dbReference type="RefSeq" id="WP_122368724.1">
    <property type="nucleotide sequence ID" value="NZ_VOHW01000007.1"/>
</dbReference>
<dbReference type="Gene3D" id="3.10.28.20">
    <property type="entry name" value="Acetamidase/Formamidase-like domains"/>
    <property type="match status" value="1"/>
</dbReference>
<comment type="caution">
    <text evidence="2">The sequence shown here is derived from an EMBL/GenBank/DDBJ whole genome shotgun (WGS) entry which is preliminary data.</text>
</comment>
<sequence>MRYIIALISWLLISSLSITIHAEKKPDWLTERPNGTFFYIGIGSASKSSPNYQQVAKQNAIAELVSEIEIKVEASSLMTTLEKEDESVSSYFSEIIQTSVKQHIKDFEQVDNWQDEQNYWVYYRLDKETYAEQVQKRRELAIRQGFDFWYNGENALRQGDLLTAIDLFMQGLTAIEPCVNEDLSCSYEGQTILVGNALYTSLQSVFDGIQLKPSNSEIQASAFQASRTPIILTIHKNNIPLRNLPIKGEFNSGGGSLSEIIPTDDNGETTVYLQNITSKNTNQEILFTLDIHPFTQIKNPLFNTLKRQLSANTPRCQVLVSSDSEKNIRAYIQSKQQGNEGLVRGIHNLLTNNYFDITDSQNKADVLILIQSDFSQGNIVEGDIYNMKEYFTTISIQIKNNRSGAILLNYLLEKKRTLSPANTSIANARNSAIREAMKIINRELGKQLKEVKIDTNGEIPQVNDTPPAPKRPSHVSTPPSQPVIVIHPKPTSQTPVEKPQSTVSPTLAKKKTEAELEPGIFISYNGKKDMSDRTFLRFNIENKNQEDYKLGLYNRELLIVNGNGEEMKCITVKIGSKSDSYGIQATIVPNTPTLLEVEIMKTGKIALFQLTNTNHRTIKLRNLE</sequence>
<evidence type="ECO:0000256" key="1">
    <source>
        <dbReference type="SAM" id="MobiDB-lite"/>
    </source>
</evidence>
<dbReference type="Proteomes" id="UP000315827">
    <property type="component" value="Unassembled WGS sequence"/>
</dbReference>
<protein>
    <submittedName>
        <fullName evidence="2">Uncharacterized protein</fullName>
    </submittedName>
</protein>
<dbReference type="AlphaFoldDB" id="A0A5C6KCK3"/>